<dbReference type="Pfam" id="PF07731">
    <property type="entry name" value="Cu-oxidase_2"/>
    <property type="match status" value="1"/>
</dbReference>
<dbReference type="FunFam" id="2.60.40.420:FF:000038">
    <property type="entry name" value="Extracellular dihydrogeodin oxidase/laccase"/>
    <property type="match status" value="1"/>
</dbReference>
<keyword evidence="2" id="KW-0479">Metal-binding</keyword>
<feature type="signal peptide" evidence="7">
    <location>
        <begin position="1"/>
        <end position="20"/>
    </location>
</feature>
<dbReference type="Pfam" id="PF00394">
    <property type="entry name" value="Cu-oxidase"/>
    <property type="match status" value="1"/>
</dbReference>
<sequence>MRLSGSLTVLLAGLTSLVAAVPFVGPSEQPSEQGGYCDNGPKSRKCWGNYNIDTDVTYEWPNTGVTRYYNFDIRYTTLAPDGVEKRLITVNGQYPGPLLEANWGDDVEVKVCNHLPDNGTNIHWHGIRQFHTNYADGTTSQSECPIAPGDCHTYKWKATQHGSGWYHSHYSMQYSEGLLGPIVIHGPTTADWDIDLGPVLMTDYYHDSVFDIAQRPLVKSLGIPPIAVNGLINGKNNYKKGGQREEFKFTKGKKHLLRLANVGSEVTFRFSVDKHKMTVVAADFVPLKPWETKTLLITVGQRYDVIIEADQEEADYWVRAVPMLSCFAFNIMDHDIRAIARYDASSTAEPQWPQSSQWPQLDVCKDEDMDNIVPWIAHDVGPSAITKNFDARLVPWKNDSYALRWEVAEPAPYKPLKGNPVVKQILDAYPQPANVTHDLIPIDLTHLEGTNWIYIVIESFLPLSHPIHLHGHDSYFLARGGGVFLGDGLIQLRTENPMRRDTANLPANGYLVMAFQTDNPGSWLLHCHFEWHLHDGFAMSIIERQPKEIKEVYQKNGAEAEMRRVCKNWEASGLDNRN</sequence>
<dbReference type="InterPro" id="IPR008972">
    <property type="entry name" value="Cupredoxin"/>
</dbReference>
<dbReference type="InterPro" id="IPR045087">
    <property type="entry name" value="Cu-oxidase_fam"/>
</dbReference>
<evidence type="ECO:0000313" key="12">
    <source>
        <dbReference type="Proteomes" id="UP001281003"/>
    </source>
</evidence>
<reference evidence="11" key="2">
    <citation type="submission" date="2023-07" db="EMBL/GenBank/DDBJ databases">
        <authorList>
            <consortium name="Lawrence Berkeley National Laboratory"/>
            <person name="Haridas S."/>
            <person name="Hensen N."/>
            <person name="Bonometti L."/>
            <person name="Westerberg I."/>
            <person name="Brannstrom I.O."/>
            <person name="Guillou S."/>
            <person name="Cros-Aarteil S."/>
            <person name="Calhoun S."/>
            <person name="Kuo A."/>
            <person name="Mondo S."/>
            <person name="Pangilinan J."/>
            <person name="Riley R."/>
            <person name="LaButti K."/>
            <person name="Andreopoulos B."/>
            <person name="Lipzen A."/>
            <person name="Chen C."/>
            <person name="Yanf M."/>
            <person name="Daum C."/>
            <person name="Ng V."/>
            <person name="Clum A."/>
            <person name="Steindorff A."/>
            <person name="Ohm R."/>
            <person name="Martin F."/>
            <person name="Silar P."/>
            <person name="Natvig D."/>
            <person name="Lalanne C."/>
            <person name="Gautier V."/>
            <person name="Ament-velasquez S.L."/>
            <person name="Kruys A."/>
            <person name="Hutchinson M.I."/>
            <person name="Powell A.J."/>
            <person name="Barry K."/>
            <person name="Miller A.N."/>
            <person name="Grigoriev I.V."/>
            <person name="Debuchy R."/>
            <person name="Gladieux P."/>
            <person name="Thoren M.H."/>
            <person name="Johannesson H."/>
        </authorList>
    </citation>
    <scope>NUCLEOTIDE SEQUENCE</scope>
    <source>
        <strain evidence="11">FGSC 1904</strain>
    </source>
</reference>
<feature type="domain" description="Plastocyanin-like" evidence="8">
    <location>
        <begin position="198"/>
        <end position="323"/>
    </location>
</feature>
<comment type="caution">
    <text evidence="11">The sequence shown here is derived from an EMBL/GenBank/DDBJ whole genome shotgun (WGS) entry which is preliminary data.</text>
</comment>
<evidence type="ECO:0000256" key="5">
    <source>
        <dbReference type="ARBA" id="ARBA00023008"/>
    </source>
</evidence>
<keyword evidence="3" id="KW-0677">Repeat</keyword>
<reference evidence="11" key="1">
    <citation type="journal article" date="2023" name="Mol. Phylogenet. Evol.">
        <title>Genome-scale phylogeny and comparative genomics of the fungal order Sordariales.</title>
        <authorList>
            <person name="Hensen N."/>
            <person name="Bonometti L."/>
            <person name="Westerberg I."/>
            <person name="Brannstrom I.O."/>
            <person name="Guillou S."/>
            <person name="Cros-Aarteil S."/>
            <person name="Calhoun S."/>
            <person name="Haridas S."/>
            <person name="Kuo A."/>
            <person name="Mondo S."/>
            <person name="Pangilinan J."/>
            <person name="Riley R."/>
            <person name="LaButti K."/>
            <person name="Andreopoulos B."/>
            <person name="Lipzen A."/>
            <person name="Chen C."/>
            <person name="Yan M."/>
            <person name="Daum C."/>
            <person name="Ng V."/>
            <person name="Clum A."/>
            <person name="Steindorff A."/>
            <person name="Ohm R.A."/>
            <person name="Martin F."/>
            <person name="Silar P."/>
            <person name="Natvig D.O."/>
            <person name="Lalanne C."/>
            <person name="Gautier V."/>
            <person name="Ament-Velasquez S.L."/>
            <person name="Kruys A."/>
            <person name="Hutchinson M.I."/>
            <person name="Powell A.J."/>
            <person name="Barry K."/>
            <person name="Miller A.N."/>
            <person name="Grigoriev I.V."/>
            <person name="Debuchy R."/>
            <person name="Gladieux P."/>
            <person name="Hiltunen Thoren M."/>
            <person name="Johannesson H."/>
        </authorList>
    </citation>
    <scope>NUCLEOTIDE SEQUENCE</scope>
    <source>
        <strain evidence="11">FGSC 1904</strain>
    </source>
</reference>
<dbReference type="CDD" id="cd13901">
    <property type="entry name" value="CuRO_3_MaLCC_like"/>
    <property type="match status" value="1"/>
</dbReference>
<dbReference type="InterPro" id="IPR011707">
    <property type="entry name" value="Cu-oxidase-like_N"/>
</dbReference>
<feature type="domain" description="Plastocyanin-like" evidence="10">
    <location>
        <begin position="73"/>
        <end position="187"/>
    </location>
</feature>
<dbReference type="AlphaFoldDB" id="A0AAE0UBU5"/>
<evidence type="ECO:0000256" key="2">
    <source>
        <dbReference type="ARBA" id="ARBA00022723"/>
    </source>
</evidence>
<dbReference type="Pfam" id="PF07732">
    <property type="entry name" value="Cu-oxidase_3"/>
    <property type="match status" value="1"/>
</dbReference>
<evidence type="ECO:0000256" key="6">
    <source>
        <dbReference type="ARBA" id="ARBA00023180"/>
    </source>
</evidence>
<accession>A0AAE0UBU5</accession>
<evidence type="ECO:0000313" key="11">
    <source>
        <dbReference type="EMBL" id="KAK3398393.1"/>
    </source>
</evidence>
<proteinExistence type="inferred from homology"/>
<name>A0AAE0UBU5_SORBR</name>
<keyword evidence="12" id="KW-1185">Reference proteome</keyword>
<keyword evidence="6" id="KW-0325">Glycoprotein</keyword>
<dbReference type="Proteomes" id="UP001281003">
    <property type="component" value="Unassembled WGS sequence"/>
</dbReference>
<comment type="similarity">
    <text evidence="1">Belongs to the multicopper oxidase family.</text>
</comment>
<dbReference type="InterPro" id="IPR001117">
    <property type="entry name" value="Cu-oxidase_2nd"/>
</dbReference>
<dbReference type="FunFam" id="2.60.40.420:FF:000021">
    <property type="entry name" value="Extracellular dihydrogeodin oxidase/laccase"/>
    <property type="match status" value="1"/>
</dbReference>
<dbReference type="GO" id="GO:0016491">
    <property type="term" value="F:oxidoreductase activity"/>
    <property type="evidence" value="ECO:0007669"/>
    <property type="project" value="UniProtKB-KW"/>
</dbReference>
<evidence type="ECO:0000259" key="10">
    <source>
        <dbReference type="Pfam" id="PF07732"/>
    </source>
</evidence>
<evidence type="ECO:0000256" key="4">
    <source>
        <dbReference type="ARBA" id="ARBA00023002"/>
    </source>
</evidence>
<evidence type="ECO:0000256" key="7">
    <source>
        <dbReference type="SAM" id="SignalP"/>
    </source>
</evidence>
<feature type="domain" description="Plastocyanin-like" evidence="9">
    <location>
        <begin position="443"/>
        <end position="545"/>
    </location>
</feature>
<keyword evidence="7" id="KW-0732">Signal</keyword>
<dbReference type="InterPro" id="IPR011706">
    <property type="entry name" value="Cu-oxidase_C"/>
</dbReference>
<dbReference type="CDD" id="cd13880">
    <property type="entry name" value="CuRO_2_MaLCC_like"/>
    <property type="match status" value="1"/>
</dbReference>
<dbReference type="EMBL" id="JAUTDP010000006">
    <property type="protein sequence ID" value="KAK3398393.1"/>
    <property type="molecule type" value="Genomic_DNA"/>
</dbReference>
<evidence type="ECO:0000259" key="8">
    <source>
        <dbReference type="Pfam" id="PF00394"/>
    </source>
</evidence>
<dbReference type="Gene3D" id="2.60.40.420">
    <property type="entry name" value="Cupredoxins - blue copper proteins"/>
    <property type="match status" value="3"/>
</dbReference>
<evidence type="ECO:0000256" key="3">
    <source>
        <dbReference type="ARBA" id="ARBA00022737"/>
    </source>
</evidence>
<feature type="chain" id="PRO_5042192897" evidence="7">
    <location>
        <begin position="21"/>
        <end position="578"/>
    </location>
</feature>
<gene>
    <name evidence="11" type="ORF">B0T20DRAFT_353852</name>
</gene>
<dbReference type="GO" id="GO:0005507">
    <property type="term" value="F:copper ion binding"/>
    <property type="evidence" value="ECO:0007669"/>
    <property type="project" value="InterPro"/>
</dbReference>
<keyword evidence="5" id="KW-0186">Copper</keyword>
<dbReference type="PANTHER" id="PTHR11709">
    <property type="entry name" value="MULTI-COPPER OXIDASE"/>
    <property type="match status" value="1"/>
</dbReference>
<dbReference type="CDD" id="cd13854">
    <property type="entry name" value="CuRO_1_MaLCC_like"/>
    <property type="match status" value="1"/>
</dbReference>
<organism evidence="11 12">
    <name type="scientific">Sordaria brevicollis</name>
    <dbReference type="NCBI Taxonomy" id="83679"/>
    <lineage>
        <taxon>Eukaryota</taxon>
        <taxon>Fungi</taxon>
        <taxon>Dikarya</taxon>
        <taxon>Ascomycota</taxon>
        <taxon>Pezizomycotina</taxon>
        <taxon>Sordariomycetes</taxon>
        <taxon>Sordariomycetidae</taxon>
        <taxon>Sordariales</taxon>
        <taxon>Sordariaceae</taxon>
        <taxon>Sordaria</taxon>
    </lineage>
</organism>
<evidence type="ECO:0000259" key="9">
    <source>
        <dbReference type="Pfam" id="PF07731"/>
    </source>
</evidence>
<dbReference type="SUPFAM" id="SSF49503">
    <property type="entry name" value="Cupredoxins"/>
    <property type="match status" value="3"/>
</dbReference>
<keyword evidence="4" id="KW-0560">Oxidoreductase</keyword>
<evidence type="ECO:0000256" key="1">
    <source>
        <dbReference type="ARBA" id="ARBA00010609"/>
    </source>
</evidence>
<dbReference type="PANTHER" id="PTHR11709:SF502">
    <property type="entry name" value="MULTICOPPER OXIDASE"/>
    <property type="match status" value="1"/>
</dbReference>
<protein>
    <submittedName>
        <fullName evidence="11">Multicopper oxidase-domain-containing protein</fullName>
    </submittedName>
</protein>